<evidence type="ECO:0000313" key="2">
    <source>
        <dbReference type="Proteomes" id="UP000035704"/>
    </source>
</evidence>
<dbReference type="KEGG" id="cace:CACET_c15440"/>
<dbReference type="EMBL" id="CP009687">
    <property type="protein sequence ID" value="AKL94993.1"/>
    <property type="molecule type" value="Genomic_DNA"/>
</dbReference>
<dbReference type="STRING" id="84022.CACET_c15440"/>
<gene>
    <name evidence="1" type="ORF">CACET_c15440</name>
</gene>
<dbReference type="PATRIC" id="fig|84022.5.peg.2997"/>
<accession>A0A0D8ICA1</accession>
<sequence length="249" mass="28517">MGIIGCCNDFKKCSDEAKCIKKDQDYILGEKCLYEENLKKGLNFYTTYNENNAARKREYELQIKDTVKELKTEIKSTKEARAADHNYICIDGRYFVIGKRSGYQGYTLFLEKDVREELGKLFRKLSVEFTDTPNEKLFIDEKWADDNPACYRAILCIGSEENRYNISNYNYRALTNSTARAIKAFLNDAGLSVMIETIGRGIKSTPNYNKQKTTQKVTPPTKAPKKEIVQTPSIQPAQQLSFEDLGLCI</sequence>
<name>A0A0D8ICA1_9CLOT</name>
<dbReference type="AlphaFoldDB" id="A0A0D8ICA1"/>
<evidence type="ECO:0000313" key="1">
    <source>
        <dbReference type="EMBL" id="AKL94993.1"/>
    </source>
</evidence>
<dbReference type="Proteomes" id="UP000035704">
    <property type="component" value="Chromosome"/>
</dbReference>
<organism evidence="1 2">
    <name type="scientific">Clostridium aceticum</name>
    <dbReference type="NCBI Taxonomy" id="84022"/>
    <lineage>
        <taxon>Bacteria</taxon>
        <taxon>Bacillati</taxon>
        <taxon>Bacillota</taxon>
        <taxon>Clostridia</taxon>
        <taxon>Eubacteriales</taxon>
        <taxon>Clostridiaceae</taxon>
        <taxon>Clostridium</taxon>
    </lineage>
</organism>
<keyword evidence="2" id="KW-1185">Reference proteome</keyword>
<dbReference type="RefSeq" id="WP_044823748.1">
    <property type="nucleotide sequence ID" value="NZ_CP009687.1"/>
</dbReference>
<dbReference type="OrthoDB" id="2087978at2"/>
<proteinExistence type="predicted"/>
<protein>
    <submittedName>
        <fullName evidence="1">Uncharacterized protein</fullName>
    </submittedName>
</protein>
<reference evidence="1 2" key="1">
    <citation type="submission" date="2014-10" db="EMBL/GenBank/DDBJ databases">
        <title>Genome sequence of Clostridium aceticum DSM 1496.</title>
        <authorList>
            <person name="Poehlein A."/>
            <person name="Schiel-Bengelsdorf B."/>
            <person name="Gottschalk G."/>
            <person name="Duerre P."/>
            <person name="Daniel R."/>
        </authorList>
    </citation>
    <scope>NUCLEOTIDE SEQUENCE [LARGE SCALE GENOMIC DNA]</scope>
    <source>
        <strain evidence="1 2">DSM 1496</strain>
    </source>
</reference>